<dbReference type="AlphaFoldDB" id="A0AA36AIG2"/>
<name>A0AA36AIG2_OCTVU</name>
<organism evidence="1 2">
    <name type="scientific">Octopus vulgaris</name>
    <name type="common">Common octopus</name>
    <dbReference type="NCBI Taxonomy" id="6645"/>
    <lineage>
        <taxon>Eukaryota</taxon>
        <taxon>Metazoa</taxon>
        <taxon>Spiralia</taxon>
        <taxon>Lophotrochozoa</taxon>
        <taxon>Mollusca</taxon>
        <taxon>Cephalopoda</taxon>
        <taxon>Coleoidea</taxon>
        <taxon>Octopodiformes</taxon>
        <taxon>Octopoda</taxon>
        <taxon>Incirrata</taxon>
        <taxon>Octopodidae</taxon>
        <taxon>Octopus</taxon>
    </lineage>
</organism>
<evidence type="ECO:0000313" key="1">
    <source>
        <dbReference type="EMBL" id="CAI9715602.1"/>
    </source>
</evidence>
<dbReference type="Proteomes" id="UP001162480">
    <property type="component" value="Chromosome 1"/>
</dbReference>
<evidence type="ECO:0000313" key="2">
    <source>
        <dbReference type="Proteomes" id="UP001162480"/>
    </source>
</evidence>
<sequence>MNQKHFDSVSLAKAAGIGFSSSVLDNISVDFVHEDVAFDNAHDNKFLLNVLLVVFEAKDLGKIFSEDAPFDIVSAGHGDNIPFEIFHNLNLEQISRQCVYQYHLIPLLQNIYQRPQAISLISFPPITHNNSLP</sequence>
<gene>
    <name evidence="1" type="ORF">OCTVUL_1B028273</name>
</gene>
<keyword evidence="2" id="KW-1185">Reference proteome</keyword>
<reference evidence="1" key="1">
    <citation type="submission" date="2023-08" db="EMBL/GenBank/DDBJ databases">
        <authorList>
            <person name="Alioto T."/>
            <person name="Alioto T."/>
            <person name="Gomez Garrido J."/>
        </authorList>
    </citation>
    <scope>NUCLEOTIDE SEQUENCE</scope>
</reference>
<dbReference type="EMBL" id="OX597814">
    <property type="protein sequence ID" value="CAI9715602.1"/>
    <property type="molecule type" value="Genomic_DNA"/>
</dbReference>
<accession>A0AA36AIG2</accession>
<protein>
    <submittedName>
        <fullName evidence="1">Uncharacterized protein</fullName>
    </submittedName>
</protein>
<proteinExistence type="predicted"/>